<dbReference type="GO" id="GO:0042626">
    <property type="term" value="F:ATPase-coupled transmembrane transporter activity"/>
    <property type="evidence" value="ECO:0007669"/>
    <property type="project" value="TreeGrafter"/>
</dbReference>
<keyword evidence="3" id="KW-0547">Nucleotide-binding</keyword>
<reference evidence="6" key="1">
    <citation type="submission" date="2020-05" db="EMBL/GenBank/DDBJ databases">
        <authorList>
            <person name="Chiriac C."/>
            <person name="Salcher M."/>
            <person name="Ghai R."/>
            <person name="Kavagutti S V."/>
        </authorList>
    </citation>
    <scope>NUCLEOTIDE SEQUENCE</scope>
</reference>
<keyword evidence="4" id="KW-0067">ATP-binding</keyword>
<dbReference type="CDD" id="cd03225">
    <property type="entry name" value="ABC_cobalt_CbiO_domain1"/>
    <property type="match status" value="1"/>
</dbReference>
<dbReference type="InterPro" id="IPR003593">
    <property type="entry name" value="AAA+_ATPase"/>
</dbReference>
<evidence type="ECO:0000259" key="5">
    <source>
        <dbReference type="PROSITE" id="PS50893"/>
    </source>
</evidence>
<organism evidence="6">
    <name type="scientific">freshwater metagenome</name>
    <dbReference type="NCBI Taxonomy" id="449393"/>
    <lineage>
        <taxon>unclassified sequences</taxon>
        <taxon>metagenomes</taxon>
        <taxon>ecological metagenomes</taxon>
    </lineage>
</organism>
<accession>A0A6J6JA71</accession>
<evidence type="ECO:0000256" key="1">
    <source>
        <dbReference type="ARBA" id="ARBA00005417"/>
    </source>
</evidence>
<sequence length="226" mass="23987">MLIEFDRVSVAFEGTIALDDVSVKLDQKRIGVIGLNGSGKSTFARLLNGLVKPTSGSVFVGGVNPAEDAKAARAQTGFIFSNPDVQIIMPTVLEDVAFSLRGSGLKKAEIDAKSRAILSRFEIEHLADQAAHSLSSGQKQLLAICAILVTEPKLIVADEPTALLDLVNSRRIARALLSDLPQQIVLVTHDLELAAGCDILVRFAGAKIVQIGEPSTVISSYLAENA</sequence>
<dbReference type="InterPro" id="IPR017871">
    <property type="entry name" value="ABC_transporter-like_CS"/>
</dbReference>
<dbReference type="InterPro" id="IPR003439">
    <property type="entry name" value="ABC_transporter-like_ATP-bd"/>
</dbReference>
<dbReference type="PANTHER" id="PTHR43553">
    <property type="entry name" value="HEAVY METAL TRANSPORTER"/>
    <property type="match status" value="1"/>
</dbReference>
<protein>
    <submittedName>
        <fullName evidence="6">Unannotated protein</fullName>
    </submittedName>
</protein>
<dbReference type="Pfam" id="PF00005">
    <property type="entry name" value="ABC_tran"/>
    <property type="match status" value="1"/>
</dbReference>
<dbReference type="GO" id="GO:0005524">
    <property type="term" value="F:ATP binding"/>
    <property type="evidence" value="ECO:0007669"/>
    <property type="project" value="UniProtKB-KW"/>
</dbReference>
<evidence type="ECO:0000256" key="3">
    <source>
        <dbReference type="ARBA" id="ARBA00022741"/>
    </source>
</evidence>
<keyword evidence="2" id="KW-0813">Transport</keyword>
<dbReference type="Gene3D" id="3.40.50.300">
    <property type="entry name" value="P-loop containing nucleotide triphosphate hydrolases"/>
    <property type="match status" value="1"/>
</dbReference>
<gene>
    <name evidence="6" type="ORF">UFOPK2001_00683</name>
</gene>
<evidence type="ECO:0000313" key="6">
    <source>
        <dbReference type="EMBL" id="CAB4633495.1"/>
    </source>
</evidence>
<comment type="similarity">
    <text evidence="1">Belongs to the ABC transporter superfamily.</text>
</comment>
<evidence type="ECO:0000256" key="2">
    <source>
        <dbReference type="ARBA" id="ARBA00022448"/>
    </source>
</evidence>
<proteinExistence type="inferred from homology"/>
<feature type="domain" description="ABC transporter" evidence="5">
    <location>
        <begin position="3"/>
        <end position="226"/>
    </location>
</feature>
<dbReference type="GO" id="GO:0016887">
    <property type="term" value="F:ATP hydrolysis activity"/>
    <property type="evidence" value="ECO:0007669"/>
    <property type="project" value="InterPro"/>
</dbReference>
<name>A0A6J6JA71_9ZZZZ</name>
<dbReference type="SUPFAM" id="SSF52540">
    <property type="entry name" value="P-loop containing nucleoside triphosphate hydrolases"/>
    <property type="match status" value="1"/>
</dbReference>
<evidence type="ECO:0000256" key="4">
    <source>
        <dbReference type="ARBA" id="ARBA00022840"/>
    </source>
</evidence>
<dbReference type="GO" id="GO:0043190">
    <property type="term" value="C:ATP-binding cassette (ABC) transporter complex"/>
    <property type="evidence" value="ECO:0007669"/>
    <property type="project" value="TreeGrafter"/>
</dbReference>
<dbReference type="AlphaFoldDB" id="A0A6J6JA71"/>
<dbReference type="PANTHER" id="PTHR43553:SF24">
    <property type="entry name" value="ENERGY-COUPLING FACTOR TRANSPORTER ATP-BINDING PROTEIN ECFA1"/>
    <property type="match status" value="1"/>
</dbReference>
<dbReference type="PROSITE" id="PS00211">
    <property type="entry name" value="ABC_TRANSPORTER_1"/>
    <property type="match status" value="1"/>
</dbReference>
<dbReference type="InterPro" id="IPR027417">
    <property type="entry name" value="P-loop_NTPase"/>
</dbReference>
<dbReference type="InterPro" id="IPR050095">
    <property type="entry name" value="ECF_ABC_transporter_ATP-bd"/>
</dbReference>
<dbReference type="SMART" id="SM00382">
    <property type="entry name" value="AAA"/>
    <property type="match status" value="1"/>
</dbReference>
<dbReference type="EMBL" id="CAEZVN010000055">
    <property type="protein sequence ID" value="CAB4633495.1"/>
    <property type="molecule type" value="Genomic_DNA"/>
</dbReference>
<dbReference type="PROSITE" id="PS50893">
    <property type="entry name" value="ABC_TRANSPORTER_2"/>
    <property type="match status" value="1"/>
</dbReference>
<dbReference type="InterPro" id="IPR015856">
    <property type="entry name" value="ABC_transpr_CbiO/EcfA_su"/>
</dbReference>